<evidence type="ECO:0000313" key="2">
    <source>
        <dbReference type="EMBL" id="MBN8661174.1"/>
    </source>
</evidence>
<dbReference type="Gene3D" id="2.60.450.20">
    <property type="match status" value="1"/>
</dbReference>
<dbReference type="Proteomes" id="UP000664277">
    <property type="component" value="Unassembled WGS sequence"/>
</dbReference>
<feature type="compositionally biased region" description="Basic and acidic residues" evidence="1">
    <location>
        <begin position="49"/>
        <end position="106"/>
    </location>
</feature>
<feature type="compositionally biased region" description="Low complexity" evidence="1">
    <location>
        <begin position="254"/>
        <end position="268"/>
    </location>
</feature>
<accession>A0A8J7P8J6</accession>
<proteinExistence type="predicted"/>
<feature type="region of interest" description="Disordered" evidence="1">
    <location>
        <begin position="1"/>
        <end position="106"/>
    </location>
</feature>
<evidence type="ECO:0000256" key="1">
    <source>
        <dbReference type="SAM" id="MobiDB-lite"/>
    </source>
</evidence>
<feature type="compositionally biased region" description="Polar residues" evidence="1">
    <location>
        <begin position="275"/>
        <end position="284"/>
    </location>
</feature>
<evidence type="ECO:0000313" key="3">
    <source>
        <dbReference type="Proteomes" id="UP000664277"/>
    </source>
</evidence>
<feature type="compositionally biased region" description="Basic and acidic residues" evidence="1">
    <location>
        <begin position="1"/>
        <end position="31"/>
    </location>
</feature>
<name>A0A8J7P8J6_9BACT</name>
<dbReference type="InterPro" id="IPR047002">
    <property type="entry name" value="Tcp10_C_sf"/>
</dbReference>
<reference evidence="2" key="1">
    <citation type="submission" date="2021-02" db="EMBL/GenBank/DDBJ databases">
        <title>Genome-Resolved Metagenomics of a Microbial Community Performing Photosynthetic Biological Nutrient Removal.</title>
        <authorList>
            <person name="Mcdaniel E.A."/>
        </authorList>
    </citation>
    <scope>NUCLEOTIDE SEQUENCE</scope>
    <source>
        <strain evidence="2">UWPOB_OBS1</strain>
    </source>
</reference>
<comment type="caution">
    <text evidence="2">The sequence shown here is derived from an EMBL/GenBank/DDBJ whole genome shotgun (WGS) entry which is preliminary data.</text>
</comment>
<feature type="region of interest" description="Disordered" evidence="1">
    <location>
        <begin position="250"/>
        <end position="284"/>
    </location>
</feature>
<dbReference type="AlphaFoldDB" id="A0A8J7P8J6"/>
<sequence>MADAPQAKDKVEDPAKKPGADKAVEPSKENADASAKLAQEAAAPAKPADGGEKKADENASKPEADKKASGETKPEGEKKPEEKAEGDKKAEKPEDKDERSGIERMCDEAYDSLKKACIDKYKAAREGAKGILGVAVPAELALAGKPIEFKNGSDQLASAGTLNFNPTTPLFQPDATNAVVKKAADTKGGDNPEAAVASEASADKKVENGGGILSTISNAYDSALNFVGLGSSNQSIDAKSGDAKSADAAKPAEVKAAAEPVKAGADPAKAGDNPTAGQTADSESSSWDSLKWFAGKAYEYSGAKAVVDFGKNIYTSLYNEYDTKYATAMKGAGSVADVSNKLKGEQGASIETVSFKDGTPESAAVKSEQGEARLSKHKFEYTTDDGMKVVREGRTTTATSPELGELKVTKTKEGLDQTWTQKNGDTVRRLPDGSYELFNKAENIVTKVKGSQTLEKEYGGIFNLSVDLSKTARDERKRLIDACKPESTQCTIGDNPSLATVREVDGAKAVDTAKSIALASEDGRIDIFNKDGRSRMELVDGQIKVLDAQGKPVEGMTMSAQEFIKRHGGRFGDFKLVEENGVIRAESVDGKARVGLNEAGTAIDASQTMTEGPDKGKKLESVADASGKDVVTYRAANGEEIQKTEITEKGFTDTTRGVEGTQAFDWSDPNNITFASFDQFGNQQAFMDADKTIWDDGLFDWDSDTISFSDGLGGYTIAYDGSDEAYESSTGKASTASSYGSSIATQVSAAASSGNITSGAYQSLAINAIGSVDSAIDACVSSGNFDGLGSLIATKSRLVEALNKYNDCQNRFEEASKQGLSAGQAMKVADNRGQSLYTSIELVQQQDNIGRKRPNWDSV</sequence>
<gene>
    <name evidence="2" type="ORF">J0M35_12475</name>
</gene>
<organism evidence="2 3">
    <name type="scientific">Candidatus Obscuribacter phosphatis</name>
    <dbReference type="NCBI Taxonomy" id="1906157"/>
    <lineage>
        <taxon>Bacteria</taxon>
        <taxon>Bacillati</taxon>
        <taxon>Candidatus Melainabacteria</taxon>
        <taxon>Candidatus Obscuribacterales</taxon>
        <taxon>Candidatus Obscuribacteraceae</taxon>
        <taxon>Candidatus Obscuribacter</taxon>
    </lineage>
</organism>
<protein>
    <submittedName>
        <fullName evidence="2">Uncharacterized protein</fullName>
    </submittedName>
</protein>
<feature type="region of interest" description="Disordered" evidence="1">
    <location>
        <begin position="182"/>
        <end position="202"/>
    </location>
</feature>
<feature type="compositionally biased region" description="Low complexity" evidence="1">
    <location>
        <begin position="32"/>
        <end position="48"/>
    </location>
</feature>
<dbReference type="EMBL" id="JAFLCK010000017">
    <property type="protein sequence ID" value="MBN8661174.1"/>
    <property type="molecule type" value="Genomic_DNA"/>
</dbReference>